<evidence type="ECO:0000256" key="6">
    <source>
        <dbReference type="SAM" id="Phobius"/>
    </source>
</evidence>
<organism evidence="7 8">
    <name type="scientific">Mya arenaria</name>
    <name type="common">Soft-shell clam</name>
    <dbReference type="NCBI Taxonomy" id="6604"/>
    <lineage>
        <taxon>Eukaryota</taxon>
        <taxon>Metazoa</taxon>
        <taxon>Spiralia</taxon>
        <taxon>Lophotrochozoa</taxon>
        <taxon>Mollusca</taxon>
        <taxon>Bivalvia</taxon>
        <taxon>Autobranchia</taxon>
        <taxon>Heteroconchia</taxon>
        <taxon>Euheterodonta</taxon>
        <taxon>Imparidentia</taxon>
        <taxon>Neoheterodontei</taxon>
        <taxon>Myida</taxon>
        <taxon>Myoidea</taxon>
        <taxon>Myidae</taxon>
        <taxon>Mya</taxon>
    </lineage>
</organism>
<sequence length="466" mass="51363">MGGFELSSANGETNEQHGNAPERNEGPSTRNRTWRNWLIGAVGFFYFGGAQMGLFVIGQYIYRRIQIEAYPNKTFQTGISYCDYNNSNPDVLLLAGVQKKAAHYNVIFNIASGIPAVFVNIVIGSYTDRFGRKFLMVAAMSGTFIRVLICMIGAYTTMKIEFFAIAFGAEGLSGSVFCYLLASYAYVADITTAKNRAFGIVANEVAIGLGHTLSVVAAGFVIQAIGFNQPFIVALVCIAVAITICVVLLPESYPKEMRAKPSQTCVTLKHAVGFYYASWNYGFRWRYIVAIVVFYFTMFDVLGRNSVETLYQMNAPFCWSPTKLGLFGAVRSLLQQIFGMFVIAILKRLSMEDDTIAIVGCVSYGISFVIEGFAKTDVMLYVGSLAAGISAVETFCQMTSNVITNAFYKATVASRGGAVFFLMAGFNIISLILMLFLKFVSRGDAREKRARNYSITPISFVEKQHL</sequence>
<gene>
    <name evidence="7" type="ORF">MAR_000223</name>
</gene>
<protein>
    <submittedName>
        <fullName evidence="7">PCFT-like protein</fullName>
    </submittedName>
</protein>
<keyword evidence="4 6" id="KW-0472">Membrane</keyword>
<name>A0ABY7F8R0_MYAAR</name>
<dbReference type="PANTHER" id="PTHR23507">
    <property type="entry name" value="ZGC:174356"/>
    <property type="match status" value="1"/>
</dbReference>
<evidence type="ECO:0000256" key="3">
    <source>
        <dbReference type="ARBA" id="ARBA00022989"/>
    </source>
</evidence>
<evidence type="ECO:0000256" key="5">
    <source>
        <dbReference type="SAM" id="MobiDB-lite"/>
    </source>
</evidence>
<evidence type="ECO:0000313" key="7">
    <source>
        <dbReference type="EMBL" id="WAR18385.1"/>
    </source>
</evidence>
<keyword evidence="8" id="KW-1185">Reference proteome</keyword>
<feature type="transmembrane region" description="Helical" evidence="6">
    <location>
        <begin position="324"/>
        <end position="346"/>
    </location>
</feature>
<dbReference type="InterPro" id="IPR036259">
    <property type="entry name" value="MFS_trans_sf"/>
</dbReference>
<feature type="region of interest" description="Disordered" evidence="5">
    <location>
        <begin position="1"/>
        <end position="29"/>
    </location>
</feature>
<evidence type="ECO:0000313" key="8">
    <source>
        <dbReference type="Proteomes" id="UP001164746"/>
    </source>
</evidence>
<dbReference type="PANTHER" id="PTHR23507:SF1">
    <property type="entry name" value="FI18259P1-RELATED"/>
    <property type="match status" value="1"/>
</dbReference>
<feature type="transmembrane region" description="Helical" evidence="6">
    <location>
        <begin position="162"/>
        <end position="188"/>
    </location>
</feature>
<dbReference type="Proteomes" id="UP001164746">
    <property type="component" value="Chromosome 11"/>
</dbReference>
<dbReference type="InterPro" id="IPR011701">
    <property type="entry name" value="MFS"/>
</dbReference>
<dbReference type="Gene3D" id="1.20.1250.20">
    <property type="entry name" value="MFS general substrate transporter like domains"/>
    <property type="match status" value="1"/>
</dbReference>
<accession>A0ABY7F8R0</accession>
<evidence type="ECO:0000256" key="1">
    <source>
        <dbReference type="ARBA" id="ARBA00004141"/>
    </source>
</evidence>
<keyword evidence="2 6" id="KW-0812">Transmembrane</keyword>
<proteinExistence type="predicted"/>
<dbReference type="EMBL" id="CP111022">
    <property type="protein sequence ID" value="WAR18385.1"/>
    <property type="molecule type" value="Genomic_DNA"/>
</dbReference>
<feature type="transmembrane region" description="Helical" evidence="6">
    <location>
        <begin position="231"/>
        <end position="250"/>
    </location>
</feature>
<feature type="transmembrane region" description="Helical" evidence="6">
    <location>
        <begin position="135"/>
        <end position="156"/>
    </location>
</feature>
<feature type="transmembrane region" description="Helical" evidence="6">
    <location>
        <begin position="418"/>
        <end position="440"/>
    </location>
</feature>
<reference evidence="7" key="1">
    <citation type="submission" date="2022-11" db="EMBL/GenBank/DDBJ databases">
        <title>Centuries of genome instability and evolution in soft-shell clam transmissible cancer (bioRxiv).</title>
        <authorList>
            <person name="Hart S.F.M."/>
            <person name="Yonemitsu M.A."/>
            <person name="Giersch R.M."/>
            <person name="Beal B.F."/>
            <person name="Arriagada G."/>
            <person name="Davis B.W."/>
            <person name="Ostrander E.A."/>
            <person name="Goff S.P."/>
            <person name="Metzger M.J."/>
        </authorList>
    </citation>
    <scope>NUCLEOTIDE SEQUENCE</scope>
    <source>
        <strain evidence="7">MELC-2E11</strain>
        <tissue evidence="7">Siphon/mantle</tissue>
    </source>
</reference>
<feature type="compositionally biased region" description="Polar residues" evidence="5">
    <location>
        <begin position="7"/>
        <end position="17"/>
    </location>
</feature>
<feature type="transmembrane region" description="Helical" evidence="6">
    <location>
        <begin position="285"/>
        <end position="304"/>
    </location>
</feature>
<dbReference type="Pfam" id="PF07690">
    <property type="entry name" value="MFS_1"/>
    <property type="match status" value="1"/>
</dbReference>
<feature type="transmembrane region" description="Helical" evidence="6">
    <location>
        <begin position="102"/>
        <end position="123"/>
    </location>
</feature>
<feature type="transmembrane region" description="Helical" evidence="6">
    <location>
        <begin position="200"/>
        <end position="225"/>
    </location>
</feature>
<evidence type="ECO:0000256" key="2">
    <source>
        <dbReference type="ARBA" id="ARBA00022692"/>
    </source>
</evidence>
<feature type="transmembrane region" description="Helical" evidence="6">
    <location>
        <begin position="355"/>
        <end position="374"/>
    </location>
</feature>
<keyword evidence="3 6" id="KW-1133">Transmembrane helix</keyword>
<comment type="subcellular location">
    <subcellularLocation>
        <location evidence="1">Membrane</location>
        <topology evidence="1">Multi-pass membrane protein</topology>
    </subcellularLocation>
</comment>
<dbReference type="SUPFAM" id="SSF103473">
    <property type="entry name" value="MFS general substrate transporter"/>
    <property type="match status" value="1"/>
</dbReference>
<feature type="transmembrane region" description="Helical" evidence="6">
    <location>
        <begin position="37"/>
        <end position="62"/>
    </location>
</feature>
<evidence type="ECO:0000256" key="4">
    <source>
        <dbReference type="ARBA" id="ARBA00023136"/>
    </source>
</evidence>